<proteinExistence type="predicted"/>
<keyword evidence="2" id="KW-1185">Reference proteome</keyword>
<accession>A0ABY5W985</accession>
<evidence type="ECO:0000313" key="1">
    <source>
        <dbReference type="EMBL" id="UWP85940.1"/>
    </source>
</evidence>
<protein>
    <submittedName>
        <fullName evidence="1">Uncharacterized protein</fullName>
    </submittedName>
</protein>
<gene>
    <name evidence="1" type="ORF">Dfulv_17475</name>
</gene>
<sequence>MNLRDLARVAMASKVLGDAAKEEGAAARAALGQQMTESGVERVRVQGDGDVDYGTVVCAPGRRSAGIVDEEAFTAWVAARYPEQMVMAVRPSFRELLLGRATRLGDPVDKDTGEVIPGVVMRQGDPYLTVKPNAEAKDRMKTALANQGLLMLGSADAGEPA</sequence>
<organism evidence="1 2">
    <name type="scientific">Dactylosporangium fulvum</name>
    <dbReference type="NCBI Taxonomy" id="53359"/>
    <lineage>
        <taxon>Bacteria</taxon>
        <taxon>Bacillati</taxon>
        <taxon>Actinomycetota</taxon>
        <taxon>Actinomycetes</taxon>
        <taxon>Micromonosporales</taxon>
        <taxon>Micromonosporaceae</taxon>
        <taxon>Dactylosporangium</taxon>
    </lineage>
</organism>
<dbReference type="EMBL" id="CP073720">
    <property type="protein sequence ID" value="UWP85940.1"/>
    <property type="molecule type" value="Genomic_DNA"/>
</dbReference>
<dbReference type="RefSeq" id="WP_259864359.1">
    <property type="nucleotide sequence ID" value="NZ_BAAAST010000036.1"/>
</dbReference>
<reference evidence="1" key="2">
    <citation type="submission" date="2022-09" db="EMBL/GenBank/DDBJ databases">
        <title>Biosynthetic gene clusters of Dactylosporangioum fulvum.</title>
        <authorList>
            <person name="Caradec T."/>
        </authorList>
    </citation>
    <scope>NUCLEOTIDE SEQUENCE</scope>
    <source>
        <strain evidence="1">NRRL B-16292</strain>
    </source>
</reference>
<evidence type="ECO:0000313" key="2">
    <source>
        <dbReference type="Proteomes" id="UP001059617"/>
    </source>
</evidence>
<dbReference type="Proteomes" id="UP001059617">
    <property type="component" value="Chromosome"/>
</dbReference>
<name>A0ABY5W985_9ACTN</name>
<reference evidence="1" key="1">
    <citation type="submission" date="2021-04" db="EMBL/GenBank/DDBJ databases">
        <authorList>
            <person name="Hartkoorn R.C."/>
            <person name="Beaudoing E."/>
            <person name="Hot D."/>
        </authorList>
    </citation>
    <scope>NUCLEOTIDE SEQUENCE</scope>
    <source>
        <strain evidence="1">NRRL B-16292</strain>
    </source>
</reference>